<dbReference type="EMBL" id="JACJQY010000020">
    <property type="protein sequence ID" value="MBD2317810.1"/>
    <property type="molecule type" value="Genomic_DNA"/>
</dbReference>
<feature type="transmembrane region" description="Helical" evidence="1">
    <location>
        <begin position="9"/>
        <end position="27"/>
    </location>
</feature>
<comment type="caution">
    <text evidence="2">The sequence shown here is derived from an EMBL/GenBank/DDBJ whole genome shotgun (WGS) entry which is preliminary data.</text>
</comment>
<keyword evidence="3" id="KW-1185">Reference proteome</keyword>
<name>A0ABR8CCY5_9CYAN</name>
<proteinExistence type="predicted"/>
<evidence type="ECO:0000313" key="2">
    <source>
        <dbReference type="EMBL" id="MBD2317810.1"/>
    </source>
</evidence>
<evidence type="ECO:0000313" key="3">
    <source>
        <dbReference type="Proteomes" id="UP000618445"/>
    </source>
</evidence>
<protein>
    <submittedName>
        <fullName evidence="2">Uncharacterized protein</fullName>
    </submittedName>
</protein>
<evidence type="ECO:0000256" key="1">
    <source>
        <dbReference type="SAM" id="Phobius"/>
    </source>
</evidence>
<organism evidence="2 3">
    <name type="scientific">Phormidium tenue FACHB-1050</name>
    <dbReference type="NCBI Taxonomy" id="2692857"/>
    <lineage>
        <taxon>Bacteria</taxon>
        <taxon>Bacillati</taxon>
        <taxon>Cyanobacteriota</taxon>
        <taxon>Cyanophyceae</taxon>
        <taxon>Oscillatoriophycideae</taxon>
        <taxon>Oscillatoriales</taxon>
        <taxon>Oscillatoriaceae</taxon>
        <taxon>Phormidium</taxon>
    </lineage>
</organism>
<feature type="transmembrane region" description="Helical" evidence="1">
    <location>
        <begin position="158"/>
        <end position="180"/>
    </location>
</feature>
<sequence>MSKKVGRSFWWLWLIANIIGNAMLPILVWQDPYDLRSRIFINEILHGVGISIAQSVVLRDRFTPKKEWWLPLTLGGWTIGLMIVFFVPALSWRSQGQSFPSLSILMIDFAIIGMIVSICQWQLLKSFRAAGLWLFASPIALSLSIFGLYLGYMSRSTILASALQGLIYGAITGLAIIKVLRSPKILPKNKK</sequence>
<keyword evidence="1" id="KW-0472">Membrane</keyword>
<feature type="transmembrane region" description="Helical" evidence="1">
    <location>
        <begin position="102"/>
        <end position="124"/>
    </location>
</feature>
<keyword evidence="1" id="KW-0812">Transmembrane</keyword>
<gene>
    <name evidence="2" type="ORF">H6G05_13260</name>
</gene>
<keyword evidence="1" id="KW-1133">Transmembrane helix</keyword>
<feature type="transmembrane region" description="Helical" evidence="1">
    <location>
        <begin position="39"/>
        <end position="57"/>
    </location>
</feature>
<reference evidence="2 3" key="1">
    <citation type="journal article" date="2020" name="ISME J.">
        <title>Comparative genomics reveals insights into cyanobacterial evolution and habitat adaptation.</title>
        <authorList>
            <person name="Chen M.Y."/>
            <person name="Teng W.K."/>
            <person name="Zhao L."/>
            <person name="Hu C.X."/>
            <person name="Zhou Y.K."/>
            <person name="Han B.P."/>
            <person name="Song L.R."/>
            <person name="Shu W.S."/>
        </authorList>
    </citation>
    <scope>NUCLEOTIDE SEQUENCE [LARGE SCALE GENOMIC DNA]</scope>
    <source>
        <strain evidence="2 3">FACHB-1050</strain>
    </source>
</reference>
<dbReference type="Proteomes" id="UP000618445">
    <property type="component" value="Unassembled WGS sequence"/>
</dbReference>
<dbReference type="RefSeq" id="WP_190578624.1">
    <property type="nucleotide sequence ID" value="NZ_CAWPQU010000013.1"/>
</dbReference>
<accession>A0ABR8CCY5</accession>
<feature type="transmembrane region" description="Helical" evidence="1">
    <location>
        <begin position="131"/>
        <end position="152"/>
    </location>
</feature>
<feature type="transmembrane region" description="Helical" evidence="1">
    <location>
        <begin position="69"/>
        <end position="90"/>
    </location>
</feature>